<dbReference type="OrthoDB" id="1158354at2759"/>
<sequence>MALVNSFIMPKTMLQMPINSKPCSLHNKIVIIRCAAARRKITEGPPSQINQVLSVTSRSLGTEKVSLRSSSLTGEDGKTKEGNAIVDEVNNTTKTADDATD</sequence>
<dbReference type="EMBL" id="CM007654">
    <property type="protein sequence ID" value="ONI12370.1"/>
    <property type="molecule type" value="Genomic_DNA"/>
</dbReference>
<dbReference type="Proteomes" id="UP000006882">
    <property type="component" value="Chromosome G4"/>
</dbReference>
<reference evidence="2 3" key="1">
    <citation type="journal article" date="2013" name="Nat. Genet.">
        <title>The high-quality draft genome of peach (Prunus persica) identifies unique patterns of genetic diversity, domestication and genome evolution.</title>
        <authorList>
            <consortium name="International Peach Genome Initiative"/>
            <person name="Verde I."/>
            <person name="Abbott A.G."/>
            <person name="Scalabrin S."/>
            <person name="Jung S."/>
            <person name="Shu S."/>
            <person name="Marroni F."/>
            <person name="Zhebentyayeva T."/>
            <person name="Dettori M.T."/>
            <person name="Grimwood J."/>
            <person name="Cattonaro F."/>
            <person name="Zuccolo A."/>
            <person name="Rossini L."/>
            <person name="Jenkins J."/>
            <person name="Vendramin E."/>
            <person name="Meisel L.A."/>
            <person name="Decroocq V."/>
            <person name="Sosinski B."/>
            <person name="Prochnik S."/>
            <person name="Mitros T."/>
            <person name="Policriti A."/>
            <person name="Cipriani G."/>
            <person name="Dondini L."/>
            <person name="Ficklin S."/>
            <person name="Goodstein D.M."/>
            <person name="Xuan P."/>
            <person name="Del Fabbro C."/>
            <person name="Aramini V."/>
            <person name="Copetti D."/>
            <person name="Gonzalez S."/>
            <person name="Horner D.S."/>
            <person name="Falchi R."/>
            <person name="Lucas S."/>
            <person name="Mica E."/>
            <person name="Maldonado J."/>
            <person name="Lazzari B."/>
            <person name="Bielenberg D."/>
            <person name="Pirona R."/>
            <person name="Miculan M."/>
            <person name="Barakat A."/>
            <person name="Testolin R."/>
            <person name="Stella A."/>
            <person name="Tartarini S."/>
            <person name="Tonutti P."/>
            <person name="Arus P."/>
            <person name="Orellana A."/>
            <person name="Wells C."/>
            <person name="Main D."/>
            <person name="Vizzotto G."/>
            <person name="Silva H."/>
            <person name="Salamini F."/>
            <person name="Schmutz J."/>
            <person name="Morgante M."/>
            <person name="Rokhsar D.S."/>
        </authorList>
    </citation>
    <scope>NUCLEOTIDE SEQUENCE [LARGE SCALE GENOMIC DNA]</scope>
    <source>
        <strain evidence="3">cv. Nemared</strain>
    </source>
</reference>
<name>A0A251PMS0_PRUPE</name>
<dbReference type="AlphaFoldDB" id="A0A251PMS0"/>
<evidence type="ECO:0000313" key="2">
    <source>
        <dbReference type="EMBL" id="ONI12370.1"/>
    </source>
</evidence>
<evidence type="ECO:0000313" key="3">
    <source>
        <dbReference type="Proteomes" id="UP000006882"/>
    </source>
</evidence>
<protein>
    <submittedName>
        <fullName evidence="2">Uncharacterized protein</fullName>
    </submittedName>
</protein>
<accession>A0A251PMS0</accession>
<organism evidence="2 3">
    <name type="scientific">Prunus persica</name>
    <name type="common">Peach</name>
    <name type="synonym">Amygdalus persica</name>
    <dbReference type="NCBI Taxonomy" id="3760"/>
    <lineage>
        <taxon>Eukaryota</taxon>
        <taxon>Viridiplantae</taxon>
        <taxon>Streptophyta</taxon>
        <taxon>Embryophyta</taxon>
        <taxon>Tracheophyta</taxon>
        <taxon>Spermatophyta</taxon>
        <taxon>Magnoliopsida</taxon>
        <taxon>eudicotyledons</taxon>
        <taxon>Gunneridae</taxon>
        <taxon>Pentapetalae</taxon>
        <taxon>rosids</taxon>
        <taxon>fabids</taxon>
        <taxon>Rosales</taxon>
        <taxon>Rosaceae</taxon>
        <taxon>Amygdaloideae</taxon>
        <taxon>Amygdaleae</taxon>
        <taxon>Prunus</taxon>
    </lineage>
</organism>
<gene>
    <name evidence="2" type="ORF">PRUPE_4G159800</name>
</gene>
<feature type="region of interest" description="Disordered" evidence="1">
    <location>
        <begin position="66"/>
        <end position="101"/>
    </location>
</feature>
<evidence type="ECO:0000256" key="1">
    <source>
        <dbReference type="SAM" id="MobiDB-lite"/>
    </source>
</evidence>
<dbReference type="Gramene" id="ONI12370">
    <property type="protein sequence ID" value="ONI12370"/>
    <property type="gene ID" value="PRUPE_4G159800"/>
</dbReference>
<keyword evidence="3" id="KW-1185">Reference proteome</keyword>
<proteinExistence type="predicted"/>